<dbReference type="GO" id="GO:1901359">
    <property type="term" value="F:tungstate binding"/>
    <property type="evidence" value="ECO:0007669"/>
    <property type="project" value="UniProtKB-ARBA"/>
</dbReference>
<evidence type="ECO:0000313" key="8">
    <source>
        <dbReference type="EMBL" id="ABC21508.1"/>
    </source>
</evidence>
<dbReference type="PhylomeDB" id="Q2RWI7"/>
<dbReference type="Pfam" id="PF13531">
    <property type="entry name" value="SBP_bac_11"/>
    <property type="match status" value="1"/>
</dbReference>
<feature type="binding site" evidence="6">
    <location>
        <position position="36"/>
    </location>
    <ligand>
        <name>molybdate</name>
        <dbReference type="ChEBI" id="CHEBI:36264"/>
    </ligand>
</feature>
<evidence type="ECO:0000256" key="5">
    <source>
        <dbReference type="ARBA" id="ARBA00062515"/>
    </source>
</evidence>
<evidence type="ECO:0000313" key="9">
    <source>
        <dbReference type="Proteomes" id="UP000001929"/>
    </source>
</evidence>
<feature type="binding site" evidence="6">
    <location>
        <position position="176"/>
    </location>
    <ligand>
        <name>molybdate</name>
        <dbReference type="ChEBI" id="CHEBI:36264"/>
    </ligand>
</feature>
<feature type="chain" id="PRO_5004215072" evidence="7">
    <location>
        <begin position="27"/>
        <end position="258"/>
    </location>
</feature>
<evidence type="ECO:0000256" key="6">
    <source>
        <dbReference type="PIRSR" id="PIRSR004846-1"/>
    </source>
</evidence>
<dbReference type="PATRIC" id="fig|269796.9.peg.756"/>
<dbReference type="EnsemblBacteria" id="ABC21508">
    <property type="protein sequence ID" value="ABC21508"/>
    <property type="gene ID" value="Rru_A0704"/>
</dbReference>
<dbReference type="InterPro" id="IPR005950">
    <property type="entry name" value="ModA"/>
</dbReference>
<evidence type="ECO:0000256" key="3">
    <source>
        <dbReference type="ARBA" id="ARBA00022723"/>
    </source>
</evidence>
<dbReference type="HOGENOM" id="CLU_065520_3_0_5"/>
<dbReference type="KEGG" id="rru:Rru_A0704"/>
<dbReference type="PANTHER" id="PTHR30632">
    <property type="entry name" value="MOLYBDATE-BINDING PERIPLASMIC PROTEIN"/>
    <property type="match status" value="1"/>
</dbReference>
<dbReference type="STRING" id="269796.Rru_A0704"/>
<dbReference type="InterPro" id="IPR050682">
    <property type="entry name" value="ModA/WtpA"/>
</dbReference>
<keyword evidence="2 6" id="KW-0500">Molybdenum</keyword>
<feature type="binding site" evidence="6">
    <location>
        <position position="194"/>
    </location>
    <ligand>
        <name>molybdate</name>
        <dbReference type="ChEBI" id="CHEBI:36264"/>
    </ligand>
</feature>
<dbReference type="SUPFAM" id="SSF53850">
    <property type="entry name" value="Periplasmic binding protein-like II"/>
    <property type="match status" value="1"/>
</dbReference>
<dbReference type="PIRSF" id="PIRSF004846">
    <property type="entry name" value="ModA"/>
    <property type="match status" value="1"/>
</dbReference>
<feature type="signal peptide" evidence="7">
    <location>
        <begin position="1"/>
        <end position="26"/>
    </location>
</feature>
<dbReference type="FunFam" id="3.40.190.10:FF:000035">
    <property type="entry name" value="Molybdate ABC transporter substrate-binding protein"/>
    <property type="match status" value="1"/>
</dbReference>
<dbReference type="eggNOG" id="COG0725">
    <property type="taxonomic scope" value="Bacteria"/>
</dbReference>
<sequence>MHIGSLRGLLAAGSLALVLAAPAAQAEELTVFAAASTTNALTDIIALFNDTGAGPAVASFASSSTLAKQIEQGAPAGVFLSADQKWMDYLDEKGLIAKDSRADLLGNRLALIAPANSTLKVAEVSSKTDFPALLGEGRLAVGDPDHVPVGIYTKEAFTKLGLWDGVANKLAPANDVRGALTFVERGESPLGVVYSTDSAVSEKVKTLALLPESSHKPVTYPVATVKAKDTKTARAFVDFLKGAKAKAVFERYGFQVKP</sequence>
<dbReference type="Proteomes" id="UP000001929">
    <property type="component" value="Chromosome"/>
</dbReference>
<dbReference type="CDD" id="cd13536">
    <property type="entry name" value="PBP2_EcModA"/>
    <property type="match status" value="1"/>
</dbReference>
<dbReference type="AlphaFoldDB" id="Q2RWI7"/>
<name>Q2RWI7_RHORT</name>
<organism evidence="8 9">
    <name type="scientific">Rhodospirillum rubrum (strain ATCC 11170 / ATH 1.1.1 / DSM 467 / LMG 4362 / NCIMB 8255 / S1)</name>
    <dbReference type="NCBI Taxonomy" id="269796"/>
    <lineage>
        <taxon>Bacteria</taxon>
        <taxon>Pseudomonadati</taxon>
        <taxon>Pseudomonadota</taxon>
        <taxon>Alphaproteobacteria</taxon>
        <taxon>Rhodospirillales</taxon>
        <taxon>Rhodospirillaceae</taxon>
        <taxon>Rhodospirillum</taxon>
    </lineage>
</organism>
<reference evidence="8 9" key="1">
    <citation type="journal article" date="2011" name="Stand. Genomic Sci.">
        <title>Complete genome sequence of Rhodospirillum rubrum type strain (S1).</title>
        <authorList>
            <person name="Munk A.C."/>
            <person name="Copeland A."/>
            <person name="Lucas S."/>
            <person name="Lapidus A."/>
            <person name="Del Rio T.G."/>
            <person name="Barry K."/>
            <person name="Detter J.C."/>
            <person name="Hammon N."/>
            <person name="Israni S."/>
            <person name="Pitluck S."/>
            <person name="Brettin T."/>
            <person name="Bruce D."/>
            <person name="Han C."/>
            <person name="Tapia R."/>
            <person name="Gilna P."/>
            <person name="Schmutz J."/>
            <person name="Larimer F."/>
            <person name="Land M."/>
            <person name="Kyrpides N.C."/>
            <person name="Mavromatis K."/>
            <person name="Richardson P."/>
            <person name="Rohde M."/>
            <person name="Goker M."/>
            <person name="Klenk H.P."/>
            <person name="Zhang Y."/>
            <person name="Roberts G.P."/>
            <person name="Reslewic S."/>
            <person name="Schwartz D.C."/>
        </authorList>
    </citation>
    <scope>NUCLEOTIDE SEQUENCE [LARGE SCALE GENOMIC DNA]</scope>
    <source>
        <strain evidence="9">ATCC 11170 / ATH 1.1.1 / DSM 467 / LMG 4362 / NCIMB 8255 / S1</strain>
    </source>
</reference>
<proteinExistence type="inferred from homology"/>
<dbReference type="NCBIfam" id="TIGR01256">
    <property type="entry name" value="modA"/>
    <property type="match status" value="1"/>
</dbReference>
<dbReference type="PANTHER" id="PTHR30632:SF17">
    <property type="entry name" value="MOLYBDATE-BINDING PROTEIN MODA"/>
    <property type="match status" value="1"/>
</dbReference>
<accession>Q2RWI7</accession>
<evidence type="ECO:0000256" key="1">
    <source>
        <dbReference type="ARBA" id="ARBA00009175"/>
    </source>
</evidence>
<keyword evidence="3 6" id="KW-0479">Metal-binding</keyword>
<dbReference type="GO" id="GO:0015689">
    <property type="term" value="P:molybdate ion transport"/>
    <property type="evidence" value="ECO:0007669"/>
    <property type="project" value="InterPro"/>
</dbReference>
<dbReference type="RefSeq" id="WP_011388462.1">
    <property type="nucleotide sequence ID" value="NC_007643.1"/>
</dbReference>
<evidence type="ECO:0000256" key="2">
    <source>
        <dbReference type="ARBA" id="ARBA00022505"/>
    </source>
</evidence>
<protein>
    <submittedName>
        <fullName evidence="8">Molybdenum ABC transporter, periplasmic binding protein</fullName>
    </submittedName>
</protein>
<comment type="similarity">
    <text evidence="1">Belongs to the bacterial solute-binding protein ModA family.</text>
</comment>
<dbReference type="Gene3D" id="3.40.190.10">
    <property type="entry name" value="Periplasmic binding protein-like II"/>
    <property type="match status" value="2"/>
</dbReference>
<dbReference type="GO" id="GO:0046872">
    <property type="term" value="F:metal ion binding"/>
    <property type="evidence" value="ECO:0007669"/>
    <property type="project" value="UniProtKB-KW"/>
</dbReference>
<gene>
    <name evidence="8" type="ordered locus">Rru_A0704</name>
</gene>
<keyword evidence="9" id="KW-1185">Reference proteome</keyword>
<keyword evidence="4 7" id="KW-0732">Signal</keyword>
<dbReference type="GO" id="GO:0030288">
    <property type="term" value="C:outer membrane-bounded periplasmic space"/>
    <property type="evidence" value="ECO:0007669"/>
    <property type="project" value="TreeGrafter"/>
</dbReference>
<evidence type="ECO:0000256" key="4">
    <source>
        <dbReference type="ARBA" id="ARBA00022729"/>
    </source>
</evidence>
<dbReference type="NCBIfam" id="NF007958">
    <property type="entry name" value="PRK10677.1"/>
    <property type="match status" value="1"/>
</dbReference>
<evidence type="ECO:0000256" key="7">
    <source>
        <dbReference type="SAM" id="SignalP"/>
    </source>
</evidence>
<feature type="binding site" evidence="6">
    <location>
        <position position="63"/>
    </location>
    <ligand>
        <name>molybdate</name>
        <dbReference type="ChEBI" id="CHEBI:36264"/>
    </ligand>
</feature>
<dbReference type="EMBL" id="CP000230">
    <property type="protein sequence ID" value="ABC21508.1"/>
    <property type="molecule type" value="Genomic_DNA"/>
</dbReference>
<comment type="subunit">
    <text evidence="5">The complex is composed of two ATP-binding proteins (ModC), two transmembrane proteins (ModB) and a solute-binding protein (ModA).</text>
</comment>
<dbReference type="GO" id="GO:0030973">
    <property type="term" value="F:molybdate ion binding"/>
    <property type="evidence" value="ECO:0007669"/>
    <property type="project" value="TreeGrafter"/>
</dbReference>